<evidence type="ECO:0000256" key="6">
    <source>
        <dbReference type="ARBA" id="ARBA00022842"/>
    </source>
</evidence>
<gene>
    <name evidence="9" type="primary">rbsK</name>
    <name evidence="11" type="ORF">OCV61_12440</name>
</gene>
<evidence type="ECO:0000256" key="4">
    <source>
        <dbReference type="ARBA" id="ARBA00022777"/>
    </source>
</evidence>
<dbReference type="InterPro" id="IPR002139">
    <property type="entry name" value="Ribo/fructo_kinase"/>
</dbReference>
<evidence type="ECO:0000256" key="9">
    <source>
        <dbReference type="HAMAP-Rule" id="MF_01987"/>
    </source>
</evidence>
<reference evidence="11 12" key="1">
    <citation type="journal article" date="2021" name="ISME Commun">
        <title>Automated analysis of genomic sequences facilitates high-throughput and comprehensive description of bacteria.</title>
        <authorList>
            <person name="Hitch T.C.A."/>
        </authorList>
    </citation>
    <scope>NUCLEOTIDE SEQUENCE [LARGE SCALE GENOMIC DNA]</scope>
    <source>
        <strain evidence="11 12">Sanger_23</strain>
    </source>
</reference>
<comment type="activity regulation">
    <text evidence="9">Activated by a monovalent cation that binds near, but not in, the active site. The most likely occupant of the site in vivo is potassium. Ion binding induces a conformational change that may alter substrate affinity.</text>
</comment>
<dbReference type="EC" id="2.7.1.15" evidence="9"/>
<comment type="caution">
    <text evidence="11">The sequence shown here is derived from an EMBL/GenBank/DDBJ whole genome shotgun (WGS) entry which is preliminary data.</text>
</comment>
<evidence type="ECO:0000259" key="10">
    <source>
        <dbReference type="Pfam" id="PF00294"/>
    </source>
</evidence>
<evidence type="ECO:0000313" key="12">
    <source>
        <dbReference type="Proteomes" id="UP001652409"/>
    </source>
</evidence>
<feature type="binding site" evidence="9">
    <location>
        <position position="281"/>
    </location>
    <ligand>
        <name>K(+)</name>
        <dbReference type="ChEBI" id="CHEBI:29103"/>
    </ligand>
</feature>
<protein>
    <recommendedName>
        <fullName evidence="9">Ribokinase</fullName>
        <shortName evidence="9">RK</shortName>
        <ecNumber evidence="9">2.7.1.15</ecNumber>
    </recommendedName>
</protein>
<dbReference type="RefSeq" id="WP_158422059.1">
    <property type="nucleotide sequence ID" value="NZ_JAOQJL010000026.1"/>
</dbReference>
<keyword evidence="3 9" id="KW-0547">Nucleotide-binding</keyword>
<keyword evidence="7 9" id="KW-0630">Potassium</keyword>
<evidence type="ECO:0000256" key="8">
    <source>
        <dbReference type="ARBA" id="ARBA00023277"/>
    </source>
</evidence>
<comment type="subunit">
    <text evidence="9">Homodimer.</text>
</comment>
<dbReference type="EMBL" id="JAOQJL010000026">
    <property type="protein sequence ID" value="MCU6766213.1"/>
    <property type="molecule type" value="Genomic_DNA"/>
</dbReference>
<keyword evidence="9" id="KW-0963">Cytoplasm</keyword>
<dbReference type="PANTHER" id="PTHR10584:SF166">
    <property type="entry name" value="RIBOKINASE"/>
    <property type="match status" value="1"/>
</dbReference>
<dbReference type="PANTHER" id="PTHR10584">
    <property type="entry name" value="SUGAR KINASE"/>
    <property type="match status" value="1"/>
</dbReference>
<name>A0ABT2TVE6_9FIRM</name>
<sequence length="301" mass="32180">MKIISFGSMNIDKVYQVENFVLPGETILADGIQLNVGGKGLNQSVAAARAGACVVHAGAVGEDGAMLTDFMKDAGVDISQIQVLPGQSGHAIIQVDSTGHNCIIVYGGTNRDFTKEYIDKVLTEKGEPGDVVLMQYEVNEVPYMIRRAHELGLKVAFNPSPIPKSMEDLPLDCVDYFIVNEVEGAAIAGIQEANPDYKKVLEILSEKYPAAVIVLTLGDAGVLCKKGEETYTHDIYRVKAVDTTAAGDTFCGYFLAGLCAGEDIPKCLEMASAASAIAVSRPGAAPSIPLYQEVVEFLKER</sequence>
<keyword evidence="5 9" id="KW-0067">ATP-binding</keyword>
<comment type="cofactor">
    <cofactor evidence="9">
        <name>Mg(2+)</name>
        <dbReference type="ChEBI" id="CHEBI:18420"/>
    </cofactor>
    <text evidence="9">Requires a divalent cation, most likely magnesium in vivo, as an electrophilic catalyst to aid phosphoryl group transfer. It is the chelate of the metal and the nucleotide that is the actual substrate.</text>
</comment>
<comment type="caution">
    <text evidence="9">Lacks conserved residue(s) required for the propagation of feature annotation.</text>
</comment>
<dbReference type="Proteomes" id="UP001652409">
    <property type="component" value="Unassembled WGS sequence"/>
</dbReference>
<feature type="binding site" evidence="9">
    <location>
        <position position="180"/>
    </location>
    <ligand>
        <name>ATP</name>
        <dbReference type="ChEBI" id="CHEBI:30616"/>
    </ligand>
</feature>
<dbReference type="InterPro" id="IPR011877">
    <property type="entry name" value="Ribokinase"/>
</dbReference>
<comment type="similarity">
    <text evidence="9">Belongs to the carbohydrate kinase PfkB family. Ribokinase subfamily.</text>
</comment>
<feature type="active site" description="Proton acceptor" evidence="9">
    <location>
        <position position="248"/>
    </location>
</feature>
<feature type="binding site" evidence="9">
    <location>
        <position position="248"/>
    </location>
    <ligand>
        <name>substrate</name>
    </ligand>
</feature>
<accession>A0ABT2TVE6</accession>
<feature type="binding site" evidence="9">
    <location>
        <position position="283"/>
    </location>
    <ligand>
        <name>K(+)</name>
        <dbReference type="ChEBI" id="CHEBI:29103"/>
    </ligand>
</feature>
<evidence type="ECO:0000256" key="2">
    <source>
        <dbReference type="ARBA" id="ARBA00022723"/>
    </source>
</evidence>
<feature type="binding site" evidence="9">
    <location>
        <position position="287"/>
    </location>
    <ligand>
        <name>K(+)</name>
        <dbReference type="ChEBI" id="CHEBI:29103"/>
    </ligand>
</feature>
<feature type="binding site" evidence="9">
    <location>
        <position position="278"/>
    </location>
    <ligand>
        <name>K(+)</name>
        <dbReference type="ChEBI" id="CHEBI:29103"/>
    </ligand>
</feature>
<evidence type="ECO:0000256" key="5">
    <source>
        <dbReference type="ARBA" id="ARBA00022840"/>
    </source>
</evidence>
<keyword evidence="12" id="KW-1185">Reference proteome</keyword>
<feature type="binding site" evidence="9">
    <location>
        <begin position="10"/>
        <end position="12"/>
    </location>
    <ligand>
        <name>substrate</name>
    </ligand>
</feature>
<dbReference type="CDD" id="cd01174">
    <property type="entry name" value="ribokinase"/>
    <property type="match status" value="1"/>
</dbReference>
<keyword evidence="1 9" id="KW-0808">Transferase</keyword>
<dbReference type="Pfam" id="PF00294">
    <property type="entry name" value="PfkB"/>
    <property type="match status" value="1"/>
</dbReference>
<keyword evidence="8 9" id="KW-0119">Carbohydrate metabolism</keyword>
<proteinExistence type="inferred from homology"/>
<feature type="binding site" evidence="9">
    <location>
        <position position="244"/>
    </location>
    <ligand>
        <name>K(+)</name>
        <dbReference type="ChEBI" id="CHEBI:29103"/>
    </ligand>
</feature>
<feature type="binding site" evidence="9">
    <location>
        <position position="137"/>
    </location>
    <ligand>
        <name>substrate</name>
    </ligand>
</feature>
<dbReference type="InterPro" id="IPR029056">
    <property type="entry name" value="Ribokinase-like"/>
</dbReference>
<feature type="binding site" evidence="9">
    <location>
        <position position="242"/>
    </location>
    <ligand>
        <name>K(+)</name>
        <dbReference type="ChEBI" id="CHEBI:29103"/>
    </ligand>
</feature>
<comment type="pathway">
    <text evidence="9">Carbohydrate metabolism; D-ribose degradation; D-ribose 5-phosphate from beta-D-ribopyranose: step 2/2.</text>
</comment>
<dbReference type="HAMAP" id="MF_01987">
    <property type="entry name" value="Ribokinase"/>
    <property type="match status" value="1"/>
</dbReference>
<feature type="domain" description="Carbohydrate kinase PfkB" evidence="10">
    <location>
        <begin position="2"/>
        <end position="289"/>
    </location>
</feature>
<dbReference type="InterPro" id="IPR011611">
    <property type="entry name" value="PfkB_dom"/>
</dbReference>
<dbReference type="SUPFAM" id="SSF53613">
    <property type="entry name" value="Ribokinase-like"/>
    <property type="match status" value="1"/>
</dbReference>
<evidence type="ECO:0000256" key="7">
    <source>
        <dbReference type="ARBA" id="ARBA00022958"/>
    </source>
</evidence>
<evidence type="ECO:0000256" key="3">
    <source>
        <dbReference type="ARBA" id="ARBA00022741"/>
    </source>
</evidence>
<feature type="binding site" evidence="9">
    <location>
        <begin position="216"/>
        <end position="221"/>
    </location>
    <ligand>
        <name>ATP</name>
        <dbReference type="ChEBI" id="CHEBI:30616"/>
    </ligand>
</feature>
<comment type="catalytic activity">
    <reaction evidence="9">
        <text>D-ribose + ATP = D-ribose 5-phosphate + ADP + H(+)</text>
        <dbReference type="Rhea" id="RHEA:13697"/>
        <dbReference type="ChEBI" id="CHEBI:15378"/>
        <dbReference type="ChEBI" id="CHEBI:30616"/>
        <dbReference type="ChEBI" id="CHEBI:47013"/>
        <dbReference type="ChEBI" id="CHEBI:78346"/>
        <dbReference type="ChEBI" id="CHEBI:456216"/>
        <dbReference type="EC" id="2.7.1.15"/>
    </reaction>
</comment>
<dbReference type="Gene3D" id="3.40.1190.20">
    <property type="match status" value="1"/>
</dbReference>
<keyword evidence="6 9" id="KW-0460">Magnesium</keyword>
<evidence type="ECO:0000256" key="1">
    <source>
        <dbReference type="ARBA" id="ARBA00022679"/>
    </source>
</evidence>
<organism evidence="11 12">
    <name type="scientific">Blautia ammoniilytica</name>
    <dbReference type="NCBI Taxonomy" id="2981782"/>
    <lineage>
        <taxon>Bacteria</taxon>
        <taxon>Bacillati</taxon>
        <taxon>Bacillota</taxon>
        <taxon>Clostridia</taxon>
        <taxon>Lachnospirales</taxon>
        <taxon>Lachnospiraceae</taxon>
        <taxon>Blautia</taxon>
    </lineage>
</organism>
<feature type="binding site" evidence="9">
    <location>
        <begin position="38"/>
        <end position="42"/>
    </location>
    <ligand>
        <name>substrate</name>
    </ligand>
</feature>
<comment type="function">
    <text evidence="9">Catalyzes the phosphorylation of ribose at O-5 in a reaction requiring ATP and magnesium. The resulting D-ribose-5-phosphate can then be used either for sythesis of nucleotides, histidine, and tryptophan, or as a component of the pentose phosphate pathway.</text>
</comment>
<keyword evidence="2 9" id="KW-0479">Metal-binding</keyword>
<dbReference type="PRINTS" id="PR00990">
    <property type="entry name" value="RIBOKINASE"/>
</dbReference>
<evidence type="ECO:0000313" key="11">
    <source>
        <dbReference type="EMBL" id="MCU6766213.1"/>
    </source>
</evidence>
<feature type="binding site" evidence="9">
    <location>
        <begin position="247"/>
        <end position="248"/>
    </location>
    <ligand>
        <name>ATP</name>
        <dbReference type="ChEBI" id="CHEBI:30616"/>
    </ligand>
</feature>
<comment type="subcellular location">
    <subcellularLocation>
        <location evidence="9">Cytoplasm</location>
    </subcellularLocation>
</comment>
<keyword evidence="4 9" id="KW-0418">Kinase</keyword>